<dbReference type="InterPro" id="IPR044946">
    <property type="entry name" value="Restrct_endonuc_typeI_TRD_sf"/>
</dbReference>
<dbReference type="RefSeq" id="WP_060467051.1">
    <property type="nucleotide sequence ID" value="NZ_AP025514.1"/>
</dbReference>
<dbReference type="AlphaFoldDB" id="A0A109DBD6"/>
<name>A0A109DBD6_9VIBR</name>
<feature type="domain" description="Type I restriction modification DNA specificity" evidence="4">
    <location>
        <begin position="237"/>
        <end position="412"/>
    </location>
</feature>
<protein>
    <recommendedName>
        <fullName evidence="4">Type I restriction modification DNA specificity domain-containing protein</fullName>
    </recommendedName>
</protein>
<dbReference type="PANTHER" id="PTHR30408:SF12">
    <property type="entry name" value="TYPE I RESTRICTION ENZYME MJAVIII SPECIFICITY SUBUNIT"/>
    <property type="match status" value="1"/>
</dbReference>
<evidence type="ECO:0000313" key="6">
    <source>
        <dbReference type="Proteomes" id="UP000057389"/>
    </source>
</evidence>
<dbReference type="REBASE" id="149317">
    <property type="entry name" value="S.Vto7225ORF1215P"/>
</dbReference>
<dbReference type="OrthoDB" id="398435at2"/>
<dbReference type="InterPro" id="IPR052021">
    <property type="entry name" value="Type-I_RS_S_subunit"/>
</dbReference>
<dbReference type="EMBL" id="LMXU01000003">
    <property type="protein sequence ID" value="KWU02353.1"/>
    <property type="molecule type" value="Genomic_DNA"/>
</dbReference>
<proteinExistence type="inferred from homology"/>
<evidence type="ECO:0000259" key="4">
    <source>
        <dbReference type="Pfam" id="PF01420"/>
    </source>
</evidence>
<evidence type="ECO:0000256" key="3">
    <source>
        <dbReference type="ARBA" id="ARBA00023125"/>
    </source>
</evidence>
<dbReference type="PANTHER" id="PTHR30408">
    <property type="entry name" value="TYPE-1 RESTRICTION ENZYME ECOKI SPECIFICITY PROTEIN"/>
    <property type="match status" value="1"/>
</dbReference>
<organism evidence="5 6">
    <name type="scientific">Vibrio toranzoniae</name>
    <dbReference type="NCBI Taxonomy" id="1194427"/>
    <lineage>
        <taxon>Bacteria</taxon>
        <taxon>Pseudomonadati</taxon>
        <taxon>Pseudomonadota</taxon>
        <taxon>Gammaproteobacteria</taxon>
        <taxon>Vibrionales</taxon>
        <taxon>Vibrionaceae</taxon>
        <taxon>Vibrio</taxon>
    </lineage>
</organism>
<evidence type="ECO:0000313" key="5">
    <source>
        <dbReference type="EMBL" id="KWU02353.1"/>
    </source>
</evidence>
<dbReference type="SUPFAM" id="SSF116734">
    <property type="entry name" value="DNA methylase specificity domain"/>
    <property type="match status" value="2"/>
</dbReference>
<dbReference type="Pfam" id="PF01420">
    <property type="entry name" value="Methylase_S"/>
    <property type="match status" value="2"/>
</dbReference>
<dbReference type="InterPro" id="IPR000055">
    <property type="entry name" value="Restrct_endonuc_typeI_TRD"/>
</dbReference>
<comment type="similarity">
    <text evidence="1">Belongs to the type-I restriction system S methylase family.</text>
</comment>
<dbReference type="Gene3D" id="1.10.287.1120">
    <property type="entry name" value="Bipartite methylase S protein"/>
    <property type="match status" value="1"/>
</dbReference>
<dbReference type="GeneID" id="300177337"/>
<keyword evidence="6" id="KW-1185">Reference proteome</keyword>
<feature type="domain" description="Type I restriction modification DNA specificity" evidence="4">
    <location>
        <begin position="32"/>
        <end position="196"/>
    </location>
</feature>
<gene>
    <name evidence="5" type="ORF">APQ14_01220</name>
</gene>
<comment type="caution">
    <text evidence="5">The sequence shown here is derived from an EMBL/GenBank/DDBJ whole genome shotgun (WGS) entry which is preliminary data.</text>
</comment>
<keyword evidence="2" id="KW-0680">Restriction system</keyword>
<dbReference type="Gene3D" id="3.90.220.20">
    <property type="entry name" value="DNA methylase specificity domains"/>
    <property type="match status" value="2"/>
</dbReference>
<dbReference type="CDD" id="cd17525">
    <property type="entry name" value="RMtype1_S_Eco15ORF14057P-TRD1-CR1_like"/>
    <property type="match status" value="1"/>
</dbReference>
<dbReference type="GO" id="GO:0003677">
    <property type="term" value="F:DNA binding"/>
    <property type="evidence" value="ECO:0007669"/>
    <property type="project" value="UniProtKB-KW"/>
</dbReference>
<dbReference type="GO" id="GO:0009307">
    <property type="term" value="P:DNA restriction-modification system"/>
    <property type="evidence" value="ECO:0007669"/>
    <property type="project" value="UniProtKB-KW"/>
</dbReference>
<sequence>MTEQMNVPKLRFSEFDSMLGLSYFGELVNDITYGPRFSAEDYCSDGNVRTIRGTDMGANGEIKYHQVPTAQLDVKTVNRHELKDGDLVMITTADCGITSVYREQPIKHICSAYAVKINLNENADSTYFKYFYQTSKAQYEVSRFIRKATVSNLPGSDINRIRHYPPSLQEQQKIASFLSKVDEKISLLTEKKDKLTEYKKGVMQQLFNGKWEEQDGQLTFTPPTLRFKADDGSEFPDWEEKKLGDVLIKYRLGGNYQNSEVRTQFPLIKMGNLGRGNINLNKVEYILEGEAIDSQDRIQEGDLFFNTRNTLELVGKVAIWKNELSEAYYNSNLMRLEFENNYFMNYCLNSFNGVRGLRRFATGTTSVAAIYTRDLLKLKLCIPSLEEQTKISDFLSVVDQKIDLTNSELEKAKEWKKGLLQQMFV</sequence>
<dbReference type="Proteomes" id="UP000057389">
    <property type="component" value="Unassembled WGS sequence"/>
</dbReference>
<accession>A0A109DBD6</accession>
<keyword evidence="3" id="KW-0238">DNA-binding</keyword>
<reference evidence="5 6" key="1">
    <citation type="submission" date="2015-11" db="EMBL/GenBank/DDBJ databases">
        <title>Draft WGS of Vibrio toranzoniae.</title>
        <authorList>
            <person name="Lasa A."/>
            <person name="Romalde J.L."/>
        </authorList>
    </citation>
    <scope>NUCLEOTIDE SEQUENCE [LARGE SCALE GENOMIC DNA]</scope>
    <source>
        <strain evidence="5 6">Vb 10.8</strain>
    </source>
</reference>
<evidence type="ECO:0000256" key="2">
    <source>
        <dbReference type="ARBA" id="ARBA00022747"/>
    </source>
</evidence>
<evidence type="ECO:0000256" key="1">
    <source>
        <dbReference type="ARBA" id="ARBA00010923"/>
    </source>
</evidence>